<dbReference type="InterPro" id="IPR011008">
    <property type="entry name" value="Dimeric_a/b-barrel"/>
</dbReference>
<reference evidence="3 4" key="1">
    <citation type="submission" date="2020-04" db="EMBL/GenBank/DDBJ databases">
        <title>Draft genome of Leeia sp. IMCC25680.</title>
        <authorList>
            <person name="Song J."/>
            <person name="Cho J.-C."/>
        </authorList>
    </citation>
    <scope>NUCLEOTIDE SEQUENCE [LARGE SCALE GENOMIC DNA]</scope>
    <source>
        <strain evidence="3 4">IMCC25680</strain>
    </source>
</reference>
<dbReference type="InterPro" id="IPR013097">
    <property type="entry name" value="Dabb"/>
</dbReference>
<evidence type="ECO:0000313" key="4">
    <source>
        <dbReference type="Proteomes" id="UP000587991"/>
    </source>
</evidence>
<name>A0A847SA29_9NEIS</name>
<comment type="subunit">
    <text evidence="1">Homodimer.</text>
</comment>
<dbReference type="AlphaFoldDB" id="A0A847SA29"/>
<proteinExistence type="predicted"/>
<evidence type="ECO:0000256" key="1">
    <source>
        <dbReference type="ARBA" id="ARBA00011738"/>
    </source>
</evidence>
<comment type="caution">
    <text evidence="3">The sequence shown here is derived from an EMBL/GenBank/DDBJ whole genome shotgun (WGS) entry which is preliminary data.</text>
</comment>
<dbReference type="PANTHER" id="PTHR33178">
    <property type="match status" value="1"/>
</dbReference>
<protein>
    <submittedName>
        <fullName evidence="3">Dabb family protein</fullName>
    </submittedName>
</protein>
<keyword evidence="4" id="KW-1185">Reference proteome</keyword>
<dbReference type="InterPro" id="IPR044662">
    <property type="entry name" value="HS1/DABB1-like"/>
</dbReference>
<evidence type="ECO:0000259" key="2">
    <source>
        <dbReference type="PROSITE" id="PS51502"/>
    </source>
</evidence>
<dbReference type="EMBL" id="JABAIM010000001">
    <property type="protein sequence ID" value="NLR73938.1"/>
    <property type="molecule type" value="Genomic_DNA"/>
</dbReference>
<dbReference type="SMART" id="SM00886">
    <property type="entry name" value="Dabb"/>
    <property type="match status" value="1"/>
</dbReference>
<dbReference type="Gene3D" id="3.30.70.100">
    <property type="match status" value="1"/>
</dbReference>
<evidence type="ECO:0000313" key="3">
    <source>
        <dbReference type="EMBL" id="NLR73938.1"/>
    </source>
</evidence>
<gene>
    <name evidence="3" type="ORF">HF682_02035</name>
</gene>
<dbReference type="PROSITE" id="PS51502">
    <property type="entry name" value="S_R_A_B_BARREL"/>
    <property type="match status" value="1"/>
</dbReference>
<dbReference type="Proteomes" id="UP000587991">
    <property type="component" value="Unassembled WGS sequence"/>
</dbReference>
<dbReference type="SUPFAM" id="SSF54909">
    <property type="entry name" value="Dimeric alpha+beta barrel"/>
    <property type="match status" value="1"/>
</dbReference>
<organism evidence="3 4">
    <name type="scientific">Leeia aquatica</name>
    <dbReference type="NCBI Taxonomy" id="2725557"/>
    <lineage>
        <taxon>Bacteria</taxon>
        <taxon>Pseudomonadati</taxon>
        <taxon>Pseudomonadota</taxon>
        <taxon>Betaproteobacteria</taxon>
        <taxon>Neisseriales</taxon>
        <taxon>Leeiaceae</taxon>
        <taxon>Leeia</taxon>
    </lineage>
</organism>
<feature type="domain" description="Stress-response A/B barrel" evidence="2">
    <location>
        <begin position="2"/>
        <end position="93"/>
    </location>
</feature>
<dbReference type="Pfam" id="PF07876">
    <property type="entry name" value="Dabb"/>
    <property type="match status" value="1"/>
</dbReference>
<dbReference type="PANTHER" id="PTHR33178:SF10">
    <property type="entry name" value="STRESS-RESPONSE A_B BARREL DOMAIN-CONTAINING PROTEIN"/>
    <property type="match status" value="1"/>
</dbReference>
<accession>A0A847SA29</accession>
<sequence>MIRHIVLFAFQDDAPVSALCAAFAALPQQIALIRRFEAGTSISTEQLEQGYTHAFLLQFDQAEDLAAYLIHPAHLAFVEQVKPALQQVLVFDLAVDG</sequence>